<keyword evidence="6" id="KW-0068">Autocatalytic cleavage</keyword>
<dbReference type="PANTHER" id="PTHR32194:SF0">
    <property type="entry name" value="ATP-DEPENDENT PROTEASE SUBUNIT HSLV"/>
    <property type="match status" value="1"/>
</dbReference>
<evidence type="ECO:0000313" key="11">
    <source>
        <dbReference type="Proteomes" id="UP000196581"/>
    </source>
</evidence>
<dbReference type="EC" id="3.4.25.1" evidence="9"/>
<dbReference type="Proteomes" id="UP000196581">
    <property type="component" value="Unassembled WGS sequence"/>
</dbReference>
<dbReference type="GO" id="GO:0010498">
    <property type="term" value="P:proteasomal protein catabolic process"/>
    <property type="evidence" value="ECO:0007669"/>
    <property type="project" value="UniProtKB-UniRule"/>
</dbReference>
<proteinExistence type="predicted"/>
<dbReference type="GO" id="GO:0005839">
    <property type="term" value="C:proteasome core complex"/>
    <property type="evidence" value="ECO:0007669"/>
    <property type="project" value="UniProtKB-UniRule"/>
</dbReference>
<dbReference type="GO" id="GO:0005737">
    <property type="term" value="C:cytoplasm"/>
    <property type="evidence" value="ECO:0007669"/>
    <property type="project" value="TreeGrafter"/>
</dbReference>
<accession>A0A1X6XD35</accession>
<dbReference type="InterPro" id="IPR029055">
    <property type="entry name" value="Ntn_hydrolases_N"/>
</dbReference>
<gene>
    <name evidence="10" type="ORF">FM105_06685</name>
</gene>
<keyword evidence="2" id="KW-0963">Cytoplasm</keyword>
<evidence type="ECO:0000256" key="6">
    <source>
        <dbReference type="ARBA" id="ARBA00022813"/>
    </source>
</evidence>
<evidence type="ECO:0000256" key="7">
    <source>
        <dbReference type="ARBA" id="ARBA00022942"/>
    </source>
</evidence>
<dbReference type="PANTHER" id="PTHR32194">
    <property type="entry name" value="METALLOPROTEASE TLDD"/>
    <property type="match status" value="1"/>
</dbReference>
<evidence type="ECO:0000256" key="5">
    <source>
        <dbReference type="ARBA" id="ARBA00022801"/>
    </source>
</evidence>
<dbReference type="InterPro" id="IPR022483">
    <property type="entry name" value="PSB_actinobac"/>
</dbReference>
<dbReference type="AlphaFoldDB" id="A0A1X6XD35"/>
<keyword evidence="4" id="KW-0888">Threonine protease</keyword>
<dbReference type="InterPro" id="IPR023333">
    <property type="entry name" value="Proteasome_suB-type"/>
</dbReference>
<evidence type="ECO:0000256" key="4">
    <source>
        <dbReference type="ARBA" id="ARBA00022698"/>
    </source>
</evidence>
<dbReference type="NCBIfam" id="TIGR03690">
    <property type="entry name" value="20S_bact_beta"/>
    <property type="match status" value="1"/>
</dbReference>
<dbReference type="GO" id="GO:0004298">
    <property type="term" value="F:threonine-type endopeptidase activity"/>
    <property type="evidence" value="ECO:0007669"/>
    <property type="project" value="UniProtKB-UniRule"/>
</dbReference>
<dbReference type="Pfam" id="PF00227">
    <property type="entry name" value="Proteasome"/>
    <property type="match status" value="1"/>
</dbReference>
<dbReference type="EMBL" id="FWFF01000010">
    <property type="protein sequence ID" value="SLM97066.1"/>
    <property type="molecule type" value="Genomic_DNA"/>
</dbReference>
<evidence type="ECO:0000313" key="10">
    <source>
        <dbReference type="EMBL" id="SLM97066.1"/>
    </source>
</evidence>
<comment type="catalytic activity">
    <reaction evidence="1">
        <text>Cleavage of peptide bonds with very broad specificity.</text>
        <dbReference type="EC" id="3.4.25.1"/>
    </reaction>
</comment>
<dbReference type="CDD" id="cd01906">
    <property type="entry name" value="proteasome_protease_HslV"/>
    <property type="match status" value="1"/>
</dbReference>
<dbReference type="SUPFAM" id="SSF56235">
    <property type="entry name" value="N-terminal nucleophile aminohydrolases (Ntn hydrolases)"/>
    <property type="match status" value="1"/>
</dbReference>
<sequence>MSGFGPAFLTSTSTSFFDLVSTLRPEALPTTTGTPVSLPPEGTTVLAFRTADGVLMAGDRRATAGHHIASRRIEKVHRADATSVIGIAGTAGLALELIRLFQVELEHYEKIEGTPLSLEGRANRLAAMLRSNLGLALQGLAVVPLFAGLDASGRSGSRGARDVDTVGRIFSFDVTGGKYEEVDHHAIGSGAGPARSALKRLWREGLDTGTGVRIALEALTDAADDDAATGGPDIVRGIAPLIRTVGPAGERRVPEEEVLAAASALADARMRGEEAP</sequence>
<keyword evidence="8" id="KW-0865">Zymogen</keyword>
<protein>
    <recommendedName>
        <fullName evidence="9">Proteasome subunit beta</fullName>
        <ecNumber evidence="9">3.4.25.1</ecNumber>
    </recommendedName>
</protein>
<keyword evidence="3" id="KW-0645">Protease</keyword>
<dbReference type="PROSITE" id="PS51476">
    <property type="entry name" value="PROTEASOME_BETA_2"/>
    <property type="match status" value="1"/>
</dbReference>
<dbReference type="InterPro" id="IPR001353">
    <property type="entry name" value="Proteasome_sua/b"/>
</dbReference>
<evidence type="ECO:0000256" key="3">
    <source>
        <dbReference type="ARBA" id="ARBA00022670"/>
    </source>
</evidence>
<organism evidence="10 11">
    <name type="scientific">Brevibacterium yomogidense</name>
    <dbReference type="NCBI Taxonomy" id="946573"/>
    <lineage>
        <taxon>Bacteria</taxon>
        <taxon>Bacillati</taxon>
        <taxon>Actinomycetota</taxon>
        <taxon>Actinomycetes</taxon>
        <taxon>Micrococcales</taxon>
        <taxon>Brevibacteriaceae</taxon>
        <taxon>Brevibacterium</taxon>
    </lineage>
</organism>
<evidence type="ECO:0000256" key="8">
    <source>
        <dbReference type="ARBA" id="ARBA00023145"/>
    </source>
</evidence>
<keyword evidence="5 10" id="KW-0378">Hydrolase</keyword>
<evidence type="ECO:0000256" key="2">
    <source>
        <dbReference type="ARBA" id="ARBA00022490"/>
    </source>
</evidence>
<keyword evidence="11" id="KW-1185">Reference proteome</keyword>
<keyword evidence="7 10" id="KW-0647">Proteasome</keyword>
<evidence type="ECO:0000256" key="9">
    <source>
        <dbReference type="NCBIfam" id="TIGR03690"/>
    </source>
</evidence>
<evidence type="ECO:0000256" key="1">
    <source>
        <dbReference type="ARBA" id="ARBA00001198"/>
    </source>
</evidence>
<dbReference type="Gene3D" id="3.60.20.10">
    <property type="entry name" value="Glutamine Phosphoribosylpyrophosphate, subunit 1, domain 1"/>
    <property type="match status" value="1"/>
</dbReference>
<dbReference type="RefSeq" id="WP_087006536.1">
    <property type="nucleotide sequence ID" value="NZ_FWFF01000010.1"/>
</dbReference>
<reference evidence="11" key="1">
    <citation type="submission" date="2017-02" db="EMBL/GenBank/DDBJ databases">
        <authorList>
            <person name="Dridi B."/>
        </authorList>
    </citation>
    <scope>NUCLEOTIDE SEQUENCE [LARGE SCALE GENOMIC DNA]</scope>
    <source>
        <strain evidence="11">B Co 03.10</strain>
    </source>
</reference>
<name>A0A1X6XD35_9MICO</name>